<dbReference type="PANTHER" id="PTHR42848:SF1">
    <property type="entry name" value="HOLLIDAY JUNCTION BRANCH MIGRATION COMPLEX SUBUNIT RUVB"/>
    <property type="match status" value="1"/>
</dbReference>
<feature type="compositionally biased region" description="Low complexity" evidence="10">
    <location>
        <begin position="20"/>
        <end position="45"/>
    </location>
</feature>
<evidence type="ECO:0000313" key="13">
    <source>
        <dbReference type="Proteomes" id="UP000641954"/>
    </source>
</evidence>
<dbReference type="Pfam" id="PF05491">
    <property type="entry name" value="WHD_RuvB"/>
    <property type="match status" value="1"/>
</dbReference>
<comment type="caution">
    <text evidence="9">Lacks conserved residue(s) required for the propagation of feature annotation.</text>
</comment>
<keyword evidence="7 9" id="KW-0233">DNA recombination</keyword>
<evidence type="ECO:0000313" key="12">
    <source>
        <dbReference type="EMBL" id="MBD2544495.1"/>
    </source>
</evidence>
<evidence type="ECO:0000256" key="8">
    <source>
        <dbReference type="ARBA" id="ARBA00023204"/>
    </source>
</evidence>
<comment type="function">
    <text evidence="9">The RuvA-RuvB-RuvC complex processes Holliday junction (HJ) DNA during genetic recombination and DNA repair, while the RuvA-RuvB complex plays an important role in the rescue of blocked DNA replication forks via replication fork reversal (RFR). RuvA specifically binds to HJ cruciform DNA, conferring on it an open structure. The RuvB hexamer acts as an ATP-dependent pump, pulling dsDNA into and through the RuvAB complex. RuvB forms 2 homohexamers on either side of HJ DNA bound by 1 or 2 RuvA tetramers; 4 subunits per hexamer contact DNA at a time. Coordinated motions by a converter formed by DNA-disengaged RuvB subunits stimulates ATP hydrolysis and nucleotide exchange. Immobilization of the converter enables RuvB to convert the ATP-contained energy into a lever motion, pulling 2 nucleotides of DNA out of the RuvA tetramer per ATP hydrolyzed, thus driving DNA branch migration. The RuvB motors rotate together with the DNA substrate, which together with the progressing nucleotide cycle form the mechanistic basis for DNA recombination by continuous HJ branch migration. Branch migration allows RuvC to scan DNA until it finds its consensus sequence, where it cleaves and resolves cruciform DNA.</text>
</comment>
<feature type="binding site" evidence="9">
    <location>
        <position position="139"/>
    </location>
    <ligand>
        <name>ATP</name>
        <dbReference type="ChEBI" id="CHEBI:30616"/>
    </ligand>
</feature>
<dbReference type="Gene3D" id="1.10.8.60">
    <property type="match status" value="1"/>
</dbReference>
<dbReference type="InterPro" id="IPR003593">
    <property type="entry name" value="AAA+_ATPase"/>
</dbReference>
<dbReference type="Gene3D" id="1.10.10.10">
    <property type="entry name" value="Winged helix-like DNA-binding domain superfamily/Winged helix DNA-binding domain"/>
    <property type="match status" value="1"/>
</dbReference>
<dbReference type="RefSeq" id="WP_190878388.1">
    <property type="nucleotide sequence ID" value="NZ_JACJSK010000013.1"/>
</dbReference>
<name>A0ABR8ED40_9CYAN</name>
<feature type="binding site" evidence="9">
    <location>
        <position position="94"/>
    </location>
    <ligand>
        <name>ATP</name>
        <dbReference type="ChEBI" id="CHEBI:30616"/>
    </ligand>
</feature>
<protein>
    <recommendedName>
        <fullName evidence="9">Holliday junction branch migration complex subunit RuvB</fullName>
        <ecNumber evidence="9">3.6.4.-</ecNumber>
    </recommendedName>
</protein>
<keyword evidence="3 9" id="KW-0227">DNA damage</keyword>
<feature type="region of interest" description="Head domain (RuvB-H)" evidence="9">
    <location>
        <begin position="329"/>
        <end position="414"/>
    </location>
</feature>
<comment type="subunit">
    <text evidence="9">Homohexamer. Forms an RuvA(8)-RuvB(12)-Holliday junction (HJ) complex. HJ DNA is sandwiched between 2 RuvA tetramers; dsDNA enters through RuvA and exits via RuvB. An RuvB hexamer assembles on each DNA strand where it exits the tetramer. Each RuvB hexamer is contacted by two RuvA subunits (via domain III) on 2 adjacent RuvB subunits; this complex drives branch migration. In the full resolvosome a probable DNA-RuvA(4)-RuvB(12)-RuvC(2) complex forms which resolves the HJ.</text>
</comment>
<dbReference type="InterPro" id="IPR004605">
    <property type="entry name" value="DNA_helicase_Holl-junc_RuvB"/>
</dbReference>
<keyword evidence="13" id="KW-1185">Reference proteome</keyword>
<feature type="region of interest" description="Small ATPAse domain (RuvB-S)" evidence="9">
    <location>
        <begin position="256"/>
        <end position="326"/>
    </location>
</feature>
<keyword evidence="12" id="KW-0347">Helicase</keyword>
<evidence type="ECO:0000256" key="1">
    <source>
        <dbReference type="ARBA" id="ARBA00022490"/>
    </source>
</evidence>
<comment type="domain">
    <text evidence="9">Has 3 domains, the large (RuvB-L) and small ATPase (RuvB-S) domains and the C-terminal head (RuvB-H) domain. The head domain binds DNA, while the ATPase domains jointly bind ATP, ADP or are empty depending on the state of the subunit in the translocation cycle. During a single DNA translocation step the structure of each domain remains the same, but their relative positions change.</text>
</comment>
<accession>A0ABR8ED40</accession>
<dbReference type="InterPro" id="IPR036390">
    <property type="entry name" value="WH_DNA-bd_sf"/>
</dbReference>
<dbReference type="Pfam" id="PF17864">
    <property type="entry name" value="AAA_lid_4"/>
    <property type="match status" value="1"/>
</dbReference>
<feature type="binding site" evidence="9">
    <location>
        <position position="140"/>
    </location>
    <ligand>
        <name>Mg(2+)</name>
        <dbReference type="ChEBI" id="CHEBI:18420"/>
    </ligand>
</feature>
<gene>
    <name evidence="9 12" type="primary">ruvB</name>
    <name evidence="12" type="ORF">H6G72_11725</name>
</gene>
<dbReference type="NCBIfam" id="NF000868">
    <property type="entry name" value="PRK00080.1"/>
    <property type="match status" value="1"/>
</dbReference>
<reference evidence="12 13" key="1">
    <citation type="journal article" date="2020" name="ISME J.">
        <title>Comparative genomics reveals insights into cyanobacterial evolution and habitat adaptation.</title>
        <authorList>
            <person name="Chen M.Y."/>
            <person name="Teng W.K."/>
            <person name="Zhao L."/>
            <person name="Hu C.X."/>
            <person name="Zhou Y.K."/>
            <person name="Han B.P."/>
            <person name="Song L.R."/>
            <person name="Shu W.S."/>
        </authorList>
    </citation>
    <scope>NUCLEOTIDE SEQUENCE [LARGE SCALE GENOMIC DNA]</scope>
    <source>
        <strain evidence="12 13">FACHB-1370</strain>
    </source>
</reference>
<evidence type="ECO:0000256" key="9">
    <source>
        <dbReference type="HAMAP-Rule" id="MF_00016"/>
    </source>
</evidence>
<feature type="binding site" evidence="9">
    <location>
        <begin position="202"/>
        <end position="204"/>
    </location>
    <ligand>
        <name>ATP</name>
        <dbReference type="ChEBI" id="CHEBI:30616"/>
    </ligand>
</feature>
<dbReference type="InterPro" id="IPR041445">
    <property type="entry name" value="AAA_lid_4"/>
</dbReference>
<dbReference type="SMART" id="SM00382">
    <property type="entry name" value="AAA"/>
    <property type="match status" value="1"/>
</dbReference>
<dbReference type="CDD" id="cd00009">
    <property type="entry name" value="AAA"/>
    <property type="match status" value="1"/>
</dbReference>
<dbReference type="InterPro" id="IPR008823">
    <property type="entry name" value="RuvB_wg_C"/>
</dbReference>
<feature type="binding site" evidence="9">
    <location>
        <position position="95"/>
    </location>
    <ligand>
        <name>ATP</name>
        <dbReference type="ChEBI" id="CHEBI:30616"/>
    </ligand>
</feature>
<feature type="region of interest" description="Disordered" evidence="10">
    <location>
        <begin position="1"/>
        <end position="70"/>
    </location>
</feature>
<feature type="binding site" evidence="9">
    <location>
        <position position="292"/>
    </location>
    <ligand>
        <name>ATP</name>
        <dbReference type="ChEBI" id="CHEBI:30616"/>
    </ligand>
</feature>
<feature type="domain" description="AAA+ ATPase" evidence="11">
    <location>
        <begin position="125"/>
        <end position="256"/>
    </location>
</feature>
<evidence type="ECO:0000256" key="4">
    <source>
        <dbReference type="ARBA" id="ARBA00022801"/>
    </source>
</evidence>
<dbReference type="Proteomes" id="UP000641954">
    <property type="component" value="Unassembled WGS sequence"/>
</dbReference>
<evidence type="ECO:0000256" key="5">
    <source>
        <dbReference type="ARBA" id="ARBA00022840"/>
    </source>
</evidence>
<keyword evidence="4 9" id="KW-0378">Hydrolase</keyword>
<dbReference type="Gene3D" id="3.40.50.300">
    <property type="entry name" value="P-loop containing nucleotide triphosphate hydrolases"/>
    <property type="match status" value="1"/>
</dbReference>
<evidence type="ECO:0000256" key="6">
    <source>
        <dbReference type="ARBA" id="ARBA00023125"/>
    </source>
</evidence>
<dbReference type="PANTHER" id="PTHR42848">
    <property type="match status" value="1"/>
</dbReference>
<feature type="binding site" evidence="9">
    <location>
        <position position="245"/>
    </location>
    <ligand>
        <name>ATP</name>
        <dbReference type="ChEBI" id="CHEBI:30616"/>
    </ligand>
</feature>
<keyword evidence="1 9" id="KW-0963">Cytoplasm</keyword>
<comment type="caution">
    <text evidence="12">The sequence shown here is derived from an EMBL/GenBank/DDBJ whole genome shotgun (WGS) entry which is preliminary data.</text>
</comment>
<dbReference type="Pfam" id="PF05496">
    <property type="entry name" value="RuvB_N"/>
    <property type="match status" value="1"/>
</dbReference>
<keyword evidence="2 9" id="KW-0547">Nucleotide-binding</keyword>
<dbReference type="InterPro" id="IPR036388">
    <property type="entry name" value="WH-like_DNA-bd_sf"/>
</dbReference>
<feature type="binding site" evidence="9">
    <location>
        <position position="384"/>
    </location>
    <ligand>
        <name>DNA</name>
        <dbReference type="ChEBI" id="CHEBI:16991"/>
    </ligand>
</feature>
<dbReference type="HAMAP" id="MF_00016">
    <property type="entry name" value="DNA_HJ_migration_RuvB"/>
    <property type="match status" value="1"/>
</dbReference>
<evidence type="ECO:0000259" key="11">
    <source>
        <dbReference type="SMART" id="SM00382"/>
    </source>
</evidence>
<organism evidence="12 13">
    <name type="scientific">Planktothricoides raciborskii FACHB-1370</name>
    <dbReference type="NCBI Taxonomy" id="2949576"/>
    <lineage>
        <taxon>Bacteria</taxon>
        <taxon>Bacillati</taxon>
        <taxon>Cyanobacteriota</taxon>
        <taxon>Cyanophyceae</taxon>
        <taxon>Oscillatoriophycideae</taxon>
        <taxon>Oscillatoriales</taxon>
        <taxon>Oscillatoriaceae</taxon>
        <taxon>Planktothricoides</taxon>
    </lineage>
</organism>
<feature type="binding site" evidence="9">
    <location>
        <position position="389"/>
    </location>
    <ligand>
        <name>DNA</name>
        <dbReference type="ChEBI" id="CHEBI:16991"/>
    </ligand>
</feature>
<dbReference type="GO" id="GO:0003678">
    <property type="term" value="F:DNA helicase activity"/>
    <property type="evidence" value="ECO:0007669"/>
    <property type="project" value="UniProtKB-EC"/>
</dbReference>
<evidence type="ECO:0000256" key="2">
    <source>
        <dbReference type="ARBA" id="ARBA00022741"/>
    </source>
</evidence>
<comment type="similarity">
    <text evidence="9">Belongs to the RuvB family.</text>
</comment>
<comment type="subcellular location">
    <subcellularLocation>
        <location evidence="9">Cytoplasm</location>
    </subcellularLocation>
</comment>
<dbReference type="InterPro" id="IPR027417">
    <property type="entry name" value="P-loop_NTPase"/>
</dbReference>
<feature type="binding site" evidence="9">
    <location>
        <position position="255"/>
    </location>
    <ligand>
        <name>ATP</name>
        <dbReference type="ChEBI" id="CHEBI:30616"/>
    </ligand>
</feature>
<sequence>MAIISSKQPSGEPEPKPNQAPSNSAPSKQPKSKASSKASSKAVEPPTKEESSRGEAFTPKMSPFSPGDVSENTSLLLAEETPEDQQNISQDETIRPQSLHDYIGQKDLKEVMDIAIQAAKSRQEPLDHLLLYGPPGLGKTTMAMILASEMGVTCKITSAPALERPRDIVGLLVNLQPGDVLFIDEIHRLTRMSEEILYPAMEDFRVDITIGKGQSAKTRSIPLKPFTLVGATTKVGNLTSPLRDRFGLIQRLRFYEVDELTLVVLRTANILNIPVTEAGAIEIARRSRGTPRIANRLLKRVRDYVQVKKAPTITAELAQEALELFNVDPRGLDWSDRLLLTVMISNFNGGPVGLNTLAAATGEDAQTIEEVYEPYLLQIGYINRTHRGRIATPAAWQHLGYHHPNNEQQLSLEI</sequence>
<evidence type="ECO:0000256" key="7">
    <source>
        <dbReference type="ARBA" id="ARBA00023172"/>
    </source>
</evidence>
<dbReference type="SUPFAM" id="SSF46785">
    <property type="entry name" value="Winged helix' DNA-binding domain"/>
    <property type="match status" value="1"/>
</dbReference>
<dbReference type="GO" id="GO:0016787">
    <property type="term" value="F:hydrolase activity"/>
    <property type="evidence" value="ECO:0007669"/>
    <property type="project" value="UniProtKB-KW"/>
</dbReference>
<dbReference type="EMBL" id="JACJSK010000013">
    <property type="protein sequence ID" value="MBD2544495.1"/>
    <property type="molecule type" value="Genomic_DNA"/>
</dbReference>
<dbReference type="SUPFAM" id="SSF52540">
    <property type="entry name" value="P-loop containing nucleoside triphosphate hydrolases"/>
    <property type="match status" value="1"/>
</dbReference>
<keyword evidence="5 9" id="KW-0067">ATP-binding</keyword>
<dbReference type="NCBIfam" id="TIGR00635">
    <property type="entry name" value="ruvB"/>
    <property type="match status" value="1"/>
</dbReference>
<keyword evidence="8 9" id="KW-0234">DNA repair</keyword>
<feature type="binding site" evidence="9">
    <location>
        <position position="140"/>
    </location>
    <ligand>
        <name>ATP</name>
        <dbReference type="ChEBI" id="CHEBI:30616"/>
    </ligand>
</feature>
<comment type="catalytic activity">
    <reaction evidence="9">
        <text>ATP + H2O = ADP + phosphate + H(+)</text>
        <dbReference type="Rhea" id="RHEA:13065"/>
        <dbReference type="ChEBI" id="CHEBI:15377"/>
        <dbReference type="ChEBI" id="CHEBI:15378"/>
        <dbReference type="ChEBI" id="CHEBI:30616"/>
        <dbReference type="ChEBI" id="CHEBI:43474"/>
        <dbReference type="ChEBI" id="CHEBI:456216"/>
    </reaction>
</comment>
<feature type="binding site" evidence="9">
    <location>
        <position position="136"/>
    </location>
    <ligand>
        <name>ATP</name>
        <dbReference type="ChEBI" id="CHEBI:30616"/>
    </ligand>
</feature>
<keyword evidence="6 9" id="KW-0238">DNA-binding</keyword>
<proteinExistence type="inferred from homology"/>
<feature type="binding site" evidence="9">
    <location>
        <position position="141"/>
    </location>
    <ligand>
        <name>ATP</name>
        <dbReference type="ChEBI" id="CHEBI:30616"/>
    </ligand>
</feature>
<dbReference type="InterPro" id="IPR008824">
    <property type="entry name" value="RuvB-like_N"/>
</dbReference>
<evidence type="ECO:0000256" key="3">
    <source>
        <dbReference type="ARBA" id="ARBA00022763"/>
    </source>
</evidence>
<evidence type="ECO:0000256" key="10">
    <source>
        <dbReference type="SAM" id="MobiDB-lite"/>
    </source>
</evidence>
<dbReference type="EC" id="3.6.4.-" evidence="9"/>